<name>A0A0K1EE14_CHOCO</name>
<dbReference type="PROSITE" id="PS00018">
    <property type="entry name" value="EF_HAND_1"/>
    <property type="match status" value="1"/>
</dbReference>
<dbReference type="Proteomes" id="UP000067626">
    <property type="component" value="Chromosome"/>
</dbReference>
<protein>
    <recommendedName>
        <fullName evidence="4">SRCR domain-containing protein</fullName>
    </recommendedName>
</protein>
<dbReference type="PROSITE" id="PS51257">
    <property type="entry name" value="PROKAR_LIPOPROTEIN"/>
    <property type="match status" value="1"/>
</dbReference>
<reference evidence="2 3" key="1">
    <citation type="submission" date="2015-07" db="EMBL/GenBank/DDBJ databases">
        <title>Genome analysis of myxobacterium Chondromyces crocatus Cm c5 reveals a high potential for natural compound synthesis and the genetic basis for the loss of fruiting body formation.</title>
        <authorList>
            <person name="Zaburannyi N."/>
            <person name="Bunk B."/>
            <person name="Maier J."/>
            <person name="Overmann J."/>
            <person name="Mueller R."/>
        </authorList>
    </citation>
    <scope>NUCLEOTIDE SEQUENCE [LARGE SCALE GENOMIC DNA]</scope>
    <source>
        <strain evidence="2 3">Cm c5</strain>
    </source>
</reference>
<organism evidence="2 3">
    <name type="scientific">Chondromyces crocatus</name>
    <dbReference type="NCBI Taxonomy" id="52"/>
    <lineage>
        <taxon>Bacteria</taxon>
        <taxon>Pseudomonadati</taxon>
        <taxon>Myxococcota</taxon>
        <taxon>Polyangia</taxon>
        <taxon>Polyangiales</taxon>
        <taxon>Polyangiaceae</taxon>
        <taxon>Chondromyces</taxon>
    </lineage>
</organism>
<sequence length="379" mass="38462">MARSRRQARLGASGLTLATTLLVSCAQLTGLDGFEVGSGSSGTTVGSGGMGPSSGEDCTDGLDNDDDGLIDCADVEDCAPTDHVCVPATPPGWTGDVRVAIVDHAAADTLPPCPAGTETFDYFAGPAIEAECTPCDGCTWDRATAACFAPTLACHSSGNGNTTCNGNPTSERADRLGGTCESLTSSIPNSASCRLTQPATLRTRGTCDAAPDGGQLQTSPWSQVTRVCIGAPRLGGHCDDGGQCLPRSNDDAAFEGWACVLQPGYDACPAGWTDLERQLFETGVDTRTCAPCGCDLDALGCTGGGFLAYDLAGCSGTYVTIDSTQCVDITPLLGQNFAFRTEAATVTGDVTCTGGEGSGAVIPEGPAKLCCLSMGRASD</sequence>
<dbReference type="AlphaFoldDB" id="A0A0K1EE14"/>
<evidence type="ECO:0000256" key="1">
    <source>
        <dbReference type="SAM" id="SignalP"/>
    </source>
</evidence>
<dbReference type="RefSeq" id="WP_156338627.1">
    <property type="nucleotide sequence ID" value="NZ_CP012159.1"/>
</dbReference>
<accession>A0A0K1EE14</accession>
<gene>
    <name evidence="2" type="ORF">CMC5_032520</name>
</gene>
<proteinExistence type="predicted"/>
<dbReference type="EMBL" id="CP012159">
    <property type="protein sequence ID" value="AKT39105.1"/>
    <property type="molecule type" value="Genomic_DNA"/>
</dbReference>
<evidence type="ECO:0008006" key="4">
    <source>
        <dbReference type="Google" id="ProtNLM"/>
    </source>
</evidence>
<dbReference type="STRING" id="52.CMC5_032520"/>
<feature type="signal peptide" evidence="1">
    <location>
        <begin position="1"/>
        <end position="26"/>
    </location>
</feature>
<dbReference type="KEGG" id="ccro:CMC5_032520"/>
<keyword evidence="3" id="KW-1185">Reference proteome</keyword>
<keyword evidence="1" id="KW-0732">Signal</keyword>
<dbReference type="OrthoDB" id="5504375at2"/>
<feature type="chain" id="PRO_5005459303" description="SRCR domain-containing protein" evidence="1">
    <location>
        <begin position="27"/>
        <end position="379"/>
    </location>
</feature>
<evidence type="ECO:0000313" key="3">
    <source>
        <dbReference type="Proteomes" id="UP000067626"/>
    </source>
</evidence>
<evidence type="ECO:0000313" key="2">
    <source>
        <dbReference type="EMBL" id="AKT39105.1"/>
    </source>
</evidence>
<dbReference type="InterPro" id="IPR018247">
    <property type="entry name" value="EF_Hand_1_Ca_BS"/>
</dbReference>